<proteinExistence type="predicted"/>
<feature type="transmembrane region" description="Helical" evidence="1">
    <location>
        <begin position="44"/>
        <end position="64"/>
    </location>
</feature>
<evidence type="ECO:0000313" key="2">
    <source>
        <dbReference type="EMBL" id="ORY51643.1"/>
    </source>
</evidence>
<reference evidence="2 3" key="1">
    <citation type="submission" date="2016-07" db="EMBL/GenBank/DDBJ databases">
        <title>Pervasive Adenine N6-methylation of Active Genes in Fungi.</title>
        <authorList>
            <consortium name="DOE Joint Genome Institute"/>
            <person name="Mondo S.J."/>
            <person name="Dannebaum R.O."/>
            <person name="Kuo R.C."/>
            <person name="Labutti K."/>
            <person name="Haridas S."/>
            <person name="Kuo A."/>
            <person name="Salamov A."/>
            <person name="Ahrendt S.R."/>
            <person name="Lipzen A."/>
            <person name="Sullivan W."/>
            <person name="Andreopoulos W.B."/>
            <person name="Clum A."/>
            <person name="Lindquist E."/>
            <person name="Daum C."/>
            <person name="Ramamoorthy G.K."/>
            <person name="Gryganskyi A."/>
            <person name="Culley D."/>
            <person name="Magnuson J.K."/>
            <person name="James T.Y."/>
            <person name="O'Malley M.A."/>
            <person name="Stajich J.E."/>
            <person name="Spatafora J.W."/>
            <person name="Visel A."/>
            <person name="Grigoriev I.V."/>
        </authorList>
    </citation>
    <scope>NUCLEOTIDE SEQUENCE [LARGE SCALE GENOMIC DNA]</scope>
    <source>
        <strain evidence="2 3">JEL800</strain>
    </source>
</reference>
<dbReference type="EMBL" id="MCGO01000005">
    <property type="protein sequence ID" value="ORY51643.1"/>
    <property type="molecule type" value="Genomic_DNA"/>
</dbReference>
<keyword evidence="1" id="KW-1133">Transmembrane helix</keyword>
<name>A0A1Y2CX88_9FUNG</name>
<keyword evidence="1" id="KW-0812">Transmembrane</keyword>
<keyword evidence="1" id="KW-0472">Membrane</keyword>
<dbReference type="AlphaFoldDB" id="A0A1Y2CX88"/>
<keyword evidence="3" id="KW-1185">Reference proteome</keyword>
<organism evidence="2 3">
    <name type="scientific">Rhizoclosmatium globosum</name>
    <dbReference type="NCBI Taxonomy" id="329046"/>
    <lineage>
        <taxon>Eukaryota</taxon>
        <taxon>Fungi</taxon>
        <taxon>Fungi incertae sedis</taxon>
        <taxon>Chytridiomycota</taxon>
        <taxon>Chytridiomycota incertae sedis</taxon>
        <taxon>Chytridiomycetes</taxon>
        <taxon>Chytridiales</taxon>
        <taxon>Chytriomycetaceae</taxon>
        <taxon>Rhizoclosmatium</taxon>
    </lineage>
</organism>
<accession>A0A1Y2CX88</accession>
<gene>
    <name evidence="2" type="ORF">BCR33DRAFT_712661</name>
</gene>
<evidence type="ECO:0000313" key="3">
    <source>
        <dbReference type="Proteomes" id="UP000193642"/>
    </source>
</evidence>
<comment type="caution">
    <text evidence="2">The sequence shown here is derived from an EMBL/GenBank/DDBJ whole genome shotgun (WGS) entry which is preliminary data.</text>
</comment>
<sequence>MITPHPTPFIPPAHQSFPLPINATETIPSIQGTTPIVYIDRTSLWMGIGSGVFVLALYLVVICCTQWRKLLSGSSAPAELDECEKRLARLVLLRKEAREGDGYLASV</sequence>
<evidence type="ECO:0000256" key="1">
    <source>
        <dbReference type="SAM" id="Phobius"/>
    </source>
</evidence>
<protein>
    <submittedName>
        <fullName evidence="2">Uncharacterized protein</fullName>
    </submittedName>
</protein>
<dbReference type="Proteomes" id="UP000193642">
    <property type="component" value="Unassembled WGS sequence"/>
</dbReference>